<name>A0A8J3DG57_9BACT</name>
<evidence type="ECO:0000313" key="3">
    <source>
        <dbReference type="Proteomes" id="UP000642829"/>
    </source>
</evidence>
<dbReference type="PANTHER" id="PTHR33495">
    <property type="entry name" value="ANTI-SIGMA FACTOR ANTAGONIST TM_1081-RELATED-RELATED"/>
    <property type="match status" value="1"/>
</dbReference>
<accession>A0A8J3DG57</accession>
<protein>
    <submittedName>
        <fullName evidence="2">Anti-sigma factor antagonist</fullName>
    </submittedName>
</protein>
<dbReference type="PANTHER" id="PTHR33495:SF2">
    <property type="entry name" value="ANTI-SIGMA FACTOR ANTAGONIST TM_1081-RELATED"/>
    <property type="match status" value="1"/>
</dbReference>
<dbReference type="EMBL" id="BMXG01000004">
    <property type="protein sequence ID" value="GHB95113.1"/>
    <property type="molecule type" value="Genomic_DNA"/>
</dbReference>
<dbReference type="Gene3D" id="3.30.750.24">
    <property type="entry name" value="STAS domain"/>
    <property type="match status" value="1"/>
</dbReference>
<dbReference type="InterPro" id="IPR036513">
    <property type="entry name" value="STAS_dom_sf"/>
</dbReference>
<dbReference type="RefSeq" id="WP_189512195.1">
    <property type="nucleotide sequence ID" value="NZ_BMXG01000004.1"/>
</dbReference>
<dbReference type="Pfam" id="PF01740">
    <property type="entry name" value="STAS"/>
    <property type="match status" value="1"/>
</dbReference>
<dbReference type="AlphaFoldDB" id="A0A8J3DG57"/>
<evidence type="ECO:0000259" key="1">
    <source>
        <dbReference type="PROSITE" id="PS50801"/>
    </source>
</evidence>
<dbReference type="SUPFAM" id="SSF52091">
    <property type="entry name" value="SpoIIaa-like"/>
    <property type="match status" value="1"/>
</dbReference>
<organism evidence="2 3">
    <name type="scientific">Cerasicoccus arenae</name>
    <dbReference type="NCBI Taxonomy" id="424488"/>
    <lineage>
        <taxon>Bacteria</taxon>
        <taxon>Pseudomonadati</taxon>
        <taxon>Verrucomicrobiota</taxon>
        <taxon>Opitutia</taxon>
        <taxon>Puniceicoccales</taxon>
        <taxon>Cerasicoccaceae</taxon>
        <taxon>Cerasicoccus</taxon>
    </lineage>
</organism>
<dbReference type="GO" id="GO:0043856">
    <property type="term" value="F:anti-sigma factor antagonist activity"/>
    <property type="evidence" value="ECO:0007669"/>
    <property type="project" value="TreeGrafter"/>
</dbReference>
<gene>
    <name evidence="2" type="ORF">GCM10007047_08430</name>
</gene>
<dbReference type="InterPro" id="IPR002645">
    <property type="entry name" value="STAS_dom"/>
</dbReference>
<reference evidence="2" key="1">
    <citation type="journal article" date="2014" name="Int. J. Syst. Evol. Microbiol.">
        <title>Complete genome sequence of Corynebacterium casei LMG S-19264T (=DSM 44701T), isolated from a smear-ripened cheese.</title>
        <authorList>
            <consortium name="US DOE Joint Genome Institute (JGI-PGF)"/>
            <person name="Walter F."/>
            <person name="Albersmeier A."/>
            <person name="Kalinowski J."/>
            <person name="Ruckert C."/>
        </authorList>
    </citation>
    <scope>NUCLEOTIDE SEQUENCE</scope>
    <source>
        <strain evidence="2">KCTC 12870</strain>
    </source>
</reference>
<dbReference type="PROSITE" id="PS50801">
    <property type="entry name" value="STAS"/>
    <property type="match status" value="1"/>
</dbReference>
<keyword evidence="3" id="KW-1185">Reference proteome</keyword>
<dbReference type="Proteomes" id="UP000642829">
    <property type="component" value="Unassembled WGS sequence"/>
</dbReference>
<feature type="domain" description="STAS" evidence="1">
    <location>
        <begin position="19"/>
        <end position="103"/>
    </location>
</feature>
<comment type="caution">
    <text evidence="2">The sequence shown here is derived from an EMBL/GenBank/DDBJ whole genome shotgun (WGS) entry which is preliminary data.</text>
</comment>
<proteinExistence type="predicted"/>
<dbReference type="CDD" id="cd07043">
    <property type="entry name" value="STAS_anti-anti-sigma_factors"/>
    <property type="match status" value="1"/>
</dbReference>
<reference evidence="2" key="2">
    <citation type="submission" date="2020-09" db="EMBL/GenBank/DDBJ databases">
        <authorList>
            <person name="Sun Q."/>
            <person name="Kim S."/>
        </authorList>
    </citation>
    <scope>NUCLEOTIDE SEQUENCE</scope>
    <source>
        <strain evidence="2">KCTC 12870</strain>
    </source>
</reference>
<evidence type="ECO:0000313" key="2">
    <source>
        <dbReference type="EMBL" id="GHB95113.1"/>
    </source>
</evidence>
<sequence length="103" mass="11857">MKLFDHLIQEKAQLEVKVLVSRLDASVCEEFKRYIDSLWAENLQQITLDMSSVHFIDSSGVGALIGIQKRWGRGTIMLRGVTSHVRSVIELLRLQREFTLLDE</sequence>